<sequence>MIEPIDQSRREQVLERTEHFIIEAEEALERPFDRIPVRFDLRGTTAGMFRADGRQREIRYNPWIFAKYWDVNLDGTVPHEVAHYIVHEVYGPRRVKPHGQEWQALMHYFGADPEVTFKLDLEDIPQRRQRTHPYRCDCRDHQISTTRHNRMLKGAGQYLCRYCNGPLRYAG</sequence>
<evidence type="ECO:0000259" key="1">
    <source>
        <dbReference type="SMART" id="SM00731"/>
    </source>
</evidence>
<dbReference type="InterPro" id="IPR006640">
    <property type="entry name" value="SprT-like_domain"/>
</dbReference>
<keyword evidence="3" id="KW-1185">Reference proteome</keyword>
<dbReference type="Pfam" id="PF10263">
    <property type="entry name" value="SprT-like"/>
    <property type="match status" value="1"/>
</dbReference>
<dbReference type="KEGG" id="hja:BST95_15865"/>
<evidence type="ECO:0000313" key="3">
    <source>
        <dbReference type="Proteomes" id="UP000235162"/>
    </source>
</evidence>
<dbReference type="SMART" id="SM00731">
    <property type="entry name" value="SprT"/>
    <property type="match status" value="1"/>
</dbReference>
<dbReference type="Proteomes" id="UP000235162">
    <property type="component" value="Unassembled WGS sequence"/>
</dbReference>
<dbReference type="AlphaFoldDB" id="A0AAP8MGL2"/>
<protein>
    <submittedName>
        <fullName evidence="2">Metallopeptidase (SprT family)</fullName>
    </submittedName>
</protein>
<name>A0AAP8MGL2_9GAMM</name>
<organism evidence="2 3">
    <name type="scientific">Halioglobus japonicus</name>
    <dbReference type="NCBI Taxonomy" id="930805"/>
    <lineage>
        <taxon>Bacteria</taxon>
        <taxon>Pseudomonadati</taxon>
        <taxon>Pseudomonadota</taxon>
        <taxon>Gammaproteobacteria</taxon>
        <taxon>Cellvibrionales</taxon>
        <taxon>Halieaceae</taxon>
        <taxon>Halioglobus</taxon>
    </lineage>
</organism>
<dbReference type="PANTHER" id="PTHR38773">
    <property type="entry name" value="PROTEIN SPRT"/>
    <property type="match status" value="1"/>
</dbReference>
<accession>A0AAP8MGL2</accession>
<feature type="domain" description="SprT-like" evidence="1">
    <location>
        <begin position="15"/>
        <end position="170"/>
    </location>
</feature>
<proteinExistence type="predicted"/>
<dbReference type="EMBL" id="PKUR01000001">
    <property type="protein sequence ID" value="PLW87448.1"/>
    <property type="molecule type" value="Genomic_DNA"/>
</dbReference>
<gene>
    <name evidence="2" type="ORF">C0029_02335</name>
</gene>
<dbReference type="RefSeq" id="WP_084200488.1">
    <property type="nucleotide sequence ID" value="NZ_BMYL01000001.1"/>
</dbReference>
<reference evidence="2 3" key="1">
    <citation type="submission" date="2018-01" db="EMBL/GenBank/DDBJ databases">
        <title>The draft genome sequence of Halioglobus japonicus S1-36.</title>
        <authorList>
            <person name="Du Z.-J."/>
            <person name="Shi M.-J."/>
        </authorList>
    </citation>
    <scope>NUCLEOTIDE SEQUENCE [LARGE SCALE GENOMIC DNA]</scope>
    <source>
        <strain evidence="2 3">S1-36</strain>
    </source>
</reference>
<evidence type="ECO:0000313" key="2">
    <source>
        <dbReference type="EMBL" id="PLW87448.1"/>
    </source>
</evidence>
<dbReference type="PANTHER" id="PTHR38773:SF1">
    <property type="entry name" value="PROTEIN SPRT"/>
    <property type="match status" value="1"/>
</dbReference>
<dbReference type="GO" id="GO:0006950">
    <property type="term" value="P:response to stress"/>
    <property type="evidence" value="ECO:0007669"/>
    <property type="project" value="UniProtKB-ARBA"/>
</dbReference>
<comment type="caution">
    <text evidence="2">The sequence shown here is derived from an EMBL/GenBank/DDBJ whole genome shotgun (WGS) entry which is preliminary data.</text>
</comment>